<keyword evidence="9" id="KW-0645">Protease</keyword>
<feature type="binding site" evidence="6 7">
    <location>
        <position position="13"/>
    </location>
    <ligand>
        <name>Zn(2+)</name>
        <dbReference type="ChEBI" id="CHEBI:29105"/>
    </ligand>
</feature>
<dbReference type="PROSITE" id="PS51902">
    <property type="entry name" value="CLPX_ZB"/>
    <property type="match status" value="1"/>
</dbReference>
<dbReference type="InterPro" id="IPR038366">
    <property type="entry name" value="Znf_CppX_C4_sf"/>
</dbReference>
<dbReference type="SMART" id="SM00382">
    <property type="entry name" value="AAA"/>
    <property type="match status" value="1"/>
</dbReference>
<dbReference type="RefSeq" id="WP_191683733.1">
    <property type="nucleotide sequence ID" value="NZ_JACSQW010000002.1"/>
</dbReference>
<keyword evidence="2 6" id="KW-0547">Nucleotide-binding</keyword>
<evidence type="ECO:0000313" key="9">
    <source>
        <dbReference type="EMBL" id="MBD7894335.1"/>
    </source>
</evidence>
<proteinExistence type="inferred from homology"/>
<dbReference type="PANTHER" id="PTHR48102">
    <property type="entry name" value="ATP-DEPENDENT CLP PROTEASE ATP-BINDING SUBUNIT CLPX-LIKE, MITOCHONDRIAL-RELATED"/>
    <property type="match status" value="1"/>
</dbReference>
<dbReference type="Proteomes" id="UP000616837">
    <property type="component" value="Unassembled WGS sequence"/>
</dbReference>
<organism evidence="9 10">
    <name type="scientific">Limosilactobacillus avistercoris</name>
    <dbReference type="NCBI Taxonomy" id="2762243"/>
    <lineage>
        <taxon>Bacteria</taxon>
        <taxon>Bacillati</taxon>
        <taxon>Bacillota</taxon>
        <taxon>Bacilli</taxon>
        <taxon>Lactobacillales</taxon>
        <taxon>Lactobacillaceae</taxon>
        <taxon>Limosilactobacillus</taxon>
    </lineage>
</organism>
<dbReference type="GO" id="GO:0006508">
    <property type="term" value="P:proteolysis"/>
    <property type="evidence" value="ECO:0007669"/>
    <property type="project" value="UniProtKB-KW"/>
</dbReference>
<dbReference type="InterPro" id="IPR046425">
    <property type="entry name" value="ClpX_bact"/>
</dbReference>
<evidence type="ECO:0000313" key="10">
    <source>
        <dbReference type="Proteomes" id="UP000616837"/>
    </source>
</evidence>
<dbReference type="InterPro" id="IPR003959">
    <property type="entry name" value="ATPase_AAA_core"/>
</dbReference>
<dbReference type="NCBIfam" id="TIGR00382">
    <property type="entry name" value="clpX"/>
    <property type="match status" value="1"/>
</dbReference>
<dbReference type="InterPro" id="IPR004487">
    <property type="entry name" value="Clp_protease_ATP-bd_su_ClpX"/>
</dbReference>
<feature type="binding site" evidence="6 7">
    <location>
        <position position="35"/>
    </location>
    <ligand>
        <name>Zn(2+)</name>
        <dbReference type="ChEBI" id="CHEBI:29105"/>
    </ligand>
</feature>
<comment type="function">
    <text evidence="6">ATP-dependent specificity component of the Clp protease. It directs the protease to specific substrates. Can perform chaperone functions in the absence of ClpP.</text>
</comment>
<accession>A0ABR8PAK8</accession>
<dbReference type="Pfam" id="PF10431">
    <property type="entry name" value="ClpB_D2-small"/>
    <property type="match status" value="1"/>
</dbReference>
<evidence type="ECO:0000256" key="4">
    <source>
        <dbReference type="ARBA" id="ARBA00022840"/>
    </source>
</evidence>
<dbReference type="InterPro" id="IPR027417">
    <property type="entry name" value="P-loop_NTPase"/>
</dbReference>
<dbReference type="SMART" id="SM01086">
    <property type="entry name" value="ClpB_D2-small"/>
    <property type="match status" value="1"/>
</dbReference>
<keyword evidence="10" id="KW-1185">Reference proteome</keyword>
<dbReference type="Gene3D" id="3.40.50.300">
    <property type="entry name" value="P-loop containing nucleotide triphosphate hydrolases"/>
    <property type="match status" value="1"/>
</dbReference>
<dbReference type="SUPFAM" id="SSF52540">
    <property type="entry name" value="P-loop containing nucleoside triphosphate hydrolases"/>
    <property type="match status" value="1"/>
</dbReference>
<protein>
    <recommendedName>
        <fullName evidence="6">ATP-dependent Clp protease ATP-binding subunit ClpX</fullName>
    </recommendedName>
</protein>
<dbReference type="InterPro" id="IPR050052">
    <property type="entry name" value="ATP-dep_Clp_protease_ClpX"/>
</dbReference>
<name>A0ABR8PAK8_9LACO</name>
<dbReference type="InterPro" id="IPR003593">
    <property type="entry name" value="AAA+_ATPase"/>
</dbReference>
<evidence type="ECO:0000256" key="2">
    <source>
        <dbReference type="ARBA" id="ARBA00022741"/>
    </source>
</evidence>
<comment type="subunit">
    <text evidence="6">Component of the ClpX-ClpP complex. Forms a hexameric ring that, in the presence of ATP, binds to fourteen ClpP subunits assembled into a disk-like structure with a central cavity, resembling the structure of eukaryotic proteasomes.</text>
</comment>
<comment type="caution">
    <text evidence="9">The sequence shown here is derived from an EMBL/GenBank/DDBJ whole genome shotgun (WGS) entry which is preliminary data.</text>
</comment>
<dbReference type="InterPro" id="IPR059188">
    <property type="entry name" value="Znf_CLPX-like"/>
</dbReference>
<feature type="binding site" evidence="6">
    <location>
        <begin position="119"/>
        <end position="126"/>
    </location>
    <ligand>
        <name>ATP</name>
        <dbReference type="ChEBI" id="CHEBI:30616"/>
    </ligand>
</feature>
<gene>
    <name evidence="6 9" type="primary">clpX</name>
    <name evidence="9" type="ORF">H9564_01080</name>
</gene>
<dbReference type="NCBIfam" id="NF003745">
    <property type="entry name" value="PRK05342.1"/>
    <property type="match status" value="1"/>
</dbReference>
<dbReference type="InterPro" id="IPR019489">
    <property type="entry name" value="Clp_ATPase_C"/>
</dbReference>
<dbReference type="EMBL" id="JACSQW010000002">
    <property type="protein sequence ID" value="MBD7894335.1"/>
    <property type="molecule type" value="Genomic_DNA"/>
</dbReference>
<evidence type="ECO:0000256" key="7">
    <source>
        <dbReference type="PROSITE-ProRule" id="PRU01250"/>
    </source>
</evidence>
<keyword evidence="1 6" id="KW-0479">Metal-binding</keyword>
<evidence type="ECO:0000256" key="5">
    <source>
        <dbReference type="ARBA" id="ARBA00023186"/>
    </source>
</evidence>
<dbReference type="Pfam" id="PF06689">
    <property type="entry name" value="zf-C4_ClpX"/>
    <property type="match status" value="1"/>
</dbReference>
<feature type="domain" description="ClpX-type ZB" evidence="8">
    <location>
        <begin position="1"/>
        <end position="54"/>
    </location>
</feature>
<dbReference type="Gene3D" id="6.20.220.10">
    <property type="entry name" value="ClpX chaperone, C4-type zinc finger domain"/>
    <property type="match status" value="1"/>
</dbReference>
<dbReference type="PANTHER" id="PTHR48102:SF7">
    <property type="entry name" value="ATP-DEPENDENT CLP PROTEASE ATP-BINDING SUBUNIT CLPX-LIKE, MITOCHONDRIAL"/>
    <property type="match status" value="1"/>
</dbReference>
<comment type="similarity">
    <text evidence="6 7">Belongs to the ClpX chaperone family.</text>
</comment>
<dbReference type="InterPro" id="IPR010603">
    <property type="entry name" value="Znf_CppX_C4"/>
</dbReference>
<keyword evidence="5 6" id="KW-0143">Chaperone</keyword>
<reference evidence="9 10" key="1">
    <citation type="submission" date="2020-08" db="EMBL/GenBank/DDBJ databases">
        <title>A Genomic Blueprint of the Chicken Gut Microbiome.</title>
        <authorList>
            <person name="Gilroy R."/>
            <person name="Ravi A."/>
            <person name="Getino M."/>
            <person name="Pursley I."/>
            <person name="Horton D.L."/>
            <person name="Alikhan N.-F."/>
            <person name="Baker D."/>
            <person name="Gharbi K."/>
            <person name="Hall N."/>
            <person name="Watson M."/>
            <person name="Adriaenssens E.M."/>
            <person name="Foster-Nyarko E."/>
            <person name="Jarju S."/>
            <person name="Secka A."/>
            <person name="Antonio M."/>
            <person name="Oren A."/>
            <person name="Chaudhuri R."/>
            <person name="La Ragione R.M."/>
            <person name="Hildebrand F."/>
            <person name="Pallen M.J."/>
        </authorList>
    </citation>
    <scope>NUCLEOTIDE SEQUENCE [LARGE SCALE GENOMIC DNA]</scope>
    <source>
        <strain evidence="9 10">Sa3CUN2</strain>
    </source>
</reference>
<dbReference type="Gene3D" id="1.10.8.60">
    <property type="match status" value="1"/>
</dbReference>
<dbReference type="HAMAP" id="MF_00175">
    <property type="entry name" value="ClpX"/>
    <property type="match status" value="1"/>
</dbReference>
<evidence type="ECO:0000256" key="1">
    <source>
        <dbReference type="ARBA" id="ARBA00022723"/>
    </source>
</evidence>
<evidence type="ECO:0000259" key="8">
    <source>
        <dbReference type="PROSITE" id="PS51902"/>
    </source>
</evidence>
<keyword evidence="3 6" id="KW-0862">Zinc</keyword>
<feature type="binding site" evidence="6 7">
    <location>
        <position position="16"/>
    </location>
    <ligand>
        <name>Zn(2+)</name>
        <dbReference type="ChEBI" id="CHEBI:29105"/>
    </ligand>
</feature>
<keyword evidence="4 6" id="KW-0067">ATP-binding</keyword>
<dbReference type="CDD" id="cd19497">
    <property type="entry name" value="RecA-like_ClpX"/>
    <property type="match status" value="1"/>
</dbReference>
<dbReference type="SMART" id="SM00994">
    <property type="entry name" value="zf-C4_ClpX"/>
    <property type="match status" value="1"/>
</dbReference>
<dbReference type="GO" id="GO:0005524">
    <property type="term" value="F:ATP binding"/>
    <property type="evidence" value="ECO:0007669"/>
    <property type="project" value="UniProtKB-KW"/>
</dbReference>
<evidence type="ECO:0000256" key="6">
    <source>
        <dbReference type="HAMAP-Rule" id="MF_00175"/>
    </source>
</evidence>
<dbReference type="SUPFAM" id="SSF57716">
    <property type="entry name" value="Glucocorticoid receptor-like (DNA-binding domain)"/>
    <property type="match status" value="1"/>
</dbReference>
<feature type="binding site" evidence="6 7">
    <location>
        <position position="38"/>
    </location>
    <ligand>
        <name>Zn(2+)</name>
        <dbReference type="ChEBI" id="CHEBI:29105"/>
    </ligand>
</feature>
<dbReference type="Pfam" id="PF07724">
    <property type="entry name" value="AAA_2"/>
    <property type="match status" value="1"/>
</dbReference>
<dbReference type="GO" id="GO:0008233">
    <property type="term" value="F:peptidase activity"/>
    <property type="evidence" value="ECO:0007669"/>
    <property type="project" value="UniProtKB-KW"/>
</dbReference>
<sequence length="417" mass="46010">MFEDTSGMDSVHCSFCGKSQDEVKKIVAGPGVYICNECVALCQEIIDQELEEDRKNSTFKVPTPEEIMSKLDDYVIGQSDAKKTLSVAVYNHYKRVNAMTTGDNNDTELQKSNIAVIGPTGSGKTYLAQSLARILNVPFAIADATTLTEAGYVGEDVENIILKLLQAANFDVEAAEKGIIYIDEIDKIAKKSENVSITRDVSGEGVQQALLKILEGTIANVPPQGGRKHPQQEFIQVDTKNILFIVGGAFDGIETIVKERLGDKTIGFGTNSDEAANVTEKNILQHVIPEDLLKFGLIPEFIGRLPVMTALQKLDEDDLVRILTEPKNALVKQYQELIRLDGSELSFTDGALRAMAQLAIKRNTGARGLRSIIEDVMRDVMFDLPSRKDVEKVIIDKRCVTQHTEPRYIMKGEKEAS</sequence>
<evidence type="ECO:0000256" key="3">
    <source>
        <dbReference type="ARBA" id="ARBA00022833"/>
    </source>
</evidence>
<keyword evidence="9" id="KW-0378">Hydrolase</keyword>